<proteinExistence type="predicted"/>
<protein>
    <submittedName>
        <fullName evidence="1">Uncharacterized protein</fullName>
    </submittedName>
</protein>
<organism evidence="1 2">
    <name type="scientific">Enterobacter cloacae</name>
    <dbReference type="NCBI Taxonomy" id="550"/>
    <lineage>
        <taxon>Bacteria</taxon>
        <taxon>Pseudomonadati</taxon>
        <taxon>Pseudomonadota</taxon>
        <taxon>Gammaproteobacteria</taxon>
        <taxon>Enterobacterales</taxon>
        <taxon>Enterobacteriaceae</taxon>
        <taxon>Enterobacter</taxon>
        <taxon>Enterobacter cloacae complex</taxon>
    </lineage>
</organism>
<sequence>MANTFTNSDKPCIHCGSLIRYVSSGSCVDCSKSRRQPPKPKPQIARVTASAARAPFHCEGGDNRNNIIVKLSEAALDNLDRVGYELVKKYRLAGYTQERIRMIALSHLLEAA</sequence>
<dbReference type="Proteomes" id="UP001158360">
    <property type="component" value="Unassembled WGS sequence"/>
</dbReference>
<evidence type="ECO:0000313" key="2">
    <source>
        <dbReference type="Proteomes" id="UP001158360"/>
    </source>
</evidence>
<dbReference type="EMBL" id="JAODZM010000003">
    <property type="protein sequence ID" value="MDH0194654.1"/>
    <property type="molecule type" value="Genomic_DNA"/>
</dbReference>
<gene>
    <name evidence="1" type="ORF">N7383_03305</name>
</gene>
<dbReference type="AlphaFoldDB" id="A0AAW6S268"/>
<comment type="caution">
    <text evidence="1">The sequence shown here is derived from an EMBL/GenBank/DDBJ whole genome shotgun (WGS) entry which is preliminary data.</text>
</comment>
<dbReference type="RefSeq" id="WP_127869307.1">
    <property type="nucleotide sequence ID" value="NZ_CP020089.1"/>
</dbReference>
<accession>A0AAW6S268</accession>
<reference evidence="1" key="1">
    <citation type="submission" date="2022-09" db="EMBL/GenBank/DDBJ databases">
        <title>Intensive care unit water sources are persistently colonized with multi-drug resistant bacteria and are the site of extensive horizontal gene transfer of antibiotic resistance genes.</title>
        <authorList>
            <person name="Diorio-Toth L."/>
        </authorList>
    </citation>
    <scope>NUCLEOTIDE SEQUENCE</scope>
    <source>
        <strain evidence="1">GD04139</strain>
    </source>
</reference>
<name>A0AAW6S268_ENTCL</name>
<evidence type="ECO:0000313" key="1">
    <source>
        <dbReference type="EMBL" id="MDH0194654.1"/>
    </source>
</evidence>